<feature type="signal peptide" evidence="1">
    <location>
        <begin position="1"/>
        <end position="20"/>
    </location>
</feature>
<sequence length="118" mass="12544">MAGAALATGLAAAPSSAATAATDTTPIVKPLINQRPCNSNELPRQIWLYPPPSSIWPTRCYGGTVGTMSLGTFPVQWLSSGDYTGTIECVNGLVWHFNPGEDRLLNTSCVRLTIRHGS</sequence>
<comment type="caution">
    <text evidence="2">The sequence shown here is derived from an EMBL/GenBank/DDBJ whole genome shotgun (WGS) entry which is preliminary data.</text>
</comment>
<protein>
    <submittedName>
        <fullName evidence="2">Uncharacterized protein</fullName>
    </submittedName>
</protein>
<reference evidence="2 3" key="1">
    <citation type="submission" date="2018-01" db="EMBL/GenBank/DDBJ databases">
        <title>Draft genome sequence of Nonomuraea sp. KC333.</title>
        <authorList>
            <person name="Sahin N."/>
            <person name="Saygin H."/>
            <person name="Ay H."/>
        </authorList>
    </citation>
    <scope>NUCLEOTIDE SEQUENCE [LARGE SCALE GENOMIC DNA]</scope>
    <source>
        <strain evidence="2 3">KC333</strain>
    </source>
</reference>
<evidence type="ECO:0000313" key="2">
    <source>
        <dbReference type="EMBL" id="PZG19305.1"/>
    </source>
</evidence>
<accession>A0A2W2ES58</accession>
<evidence type="ECO:0000256" key="1">
    <source>
        <dbReference type="SAM" id="SignalP"/>
    </source>
</evidence>
<keyword evidence="1" id="KW-0732">Signal</keyword>
<keyword evidence="3" id="KW-1185">Reference proteome</keyword>
<dbReference type="EMBL" id="POUD01000040">
    <property type="protein sequence ID" value="PZG19305.1"/>
    <property type="molecule type" value="Genomic_DNA"/>
</dbReference>
<dbReference type="RefSeq" id="WP_111179145.1">
    <property type="nucleotide sequence ID" value="NZ_POUD01000040.1"/>
</dbReference>
<gene>
    <name evidence="2" type="ORF">C1J01_12685</name>
</gene>
<organism evidence="2 3">
    <name type="scientific">Nonomuraea aridisoli</name>
    <dbReference type="NCBI Taxonomy" id="2070368"/>
    <lineage>
        <taxon>Bacteria</taxon>
        <taxon>Bacillati</taxon>
        <taxon>Actinomycetota</taxon>
        <taxon>Actinomycetes</taxon>
        <taxon>Streptosporangiales</taxon>
        <taxon>Streptosporangiaceae</taxon>
        <taxon>Nonomuraea</taxon>
    </lineage>
</organism>
<evidence type="ECO:0000313" key="3">
    <source>
        <dbReference type="Proteomes" id="UP000249304"/>
    </source>
</evidence>
<feature type="chain" id="PRO_5016124375" evidence="1">
    <location>
        <begin position="21"/>
        <end position="118"/>
    </location>
</feature>
<name>A0A2W2ES58_9ACTN</name>
<dbReference type="AlphaFoldDB" id="A0A2W2ES58"/>
<dbReference type="Proteomes" id="UP000249304">
    <property type="component" value="Unassembled WGS sequence"/>
</dbReference>
<proteinExistence type="predicted"/>